<dbReference type="InterPro" id="IPR013783">
    <property type="entry name" value="Ig-like_fold"/>
</dbReference>
<dbReference type="PANTHER" id="PTHR10357">
    <property type="entry name" value="ALPHA-AMYLASE FAMILY MEMBER"/>
    <property type="match status" value="1"/>
</dbReference>
<dbReference type="InterPro" id="IPR006047">
    <property type="entry name" value="GH13_cat_dom"/>
</dbReference>
<evidence type="ECO:0000313" key="2">
    <source>
        <dbReference type="EMBL" id="MDP9794302.1"/>
    </source>
</evidence>
<evidence type="ECO:0000259" key="1">
    <source>
        <dbReference type="SMART" id="SM00642"/>
    </source>
</evidence>
<dbReference type="Pfam" id="PF00128">
    <property type="entry name" value="Alpha-amylase"/>
    <property type="match status" value="1"/>
</dbReference>
<gene>
    <name evidence="2" type="ORF">J2S43_002814</name>
</gene>
<dbReference type="SUPFAM" id="SSF51011">
    <property type="entry name" value="Glycosyl hydrolase domain"/>
    <property type="match status" value="1"/>
</dbReference>
<dbReference type="Gene3D" id="2.60.40.10">
    <property type="entry name" value="Immunoglobulins"/>
    <property type="match status" value="1"/>
</dbReference>
<dbReference type="EMBL" id="JAUSRA010000001">
    <property type="protein sequence ID" value="MDP9794302.1"/>
    <property type="molecule type" value="Genomic_DNA"/>
</dbReference>
<dbReference type="SUPFAM" id="SSF51445">
    <property type="entry name" value="(Trans)glycosidases"/>
    <property type="match status" value="1"/>
</dbReference>
<accession>A0ABT9MS85</accession>
<comment type="caution">
    <text evidence="2">The sequence shown here is derived from an EMBL/GenBank/DDBJ whole genome shotgun (WGS) entry which is preliminary data.</text>
</comment>
<dbReference type="Gene3D" id="3.20.20.80">
    <property type="entry name" value="Glycosidases"/>
    <property type="match status" value="1"/>
</dbReference>
<name>A0ABT9MS85_9ACTN</name>
<reference evidence="2 3" key="1">
    <citation type="submission" date="2023-07" db="EMBL/GenBank/DDBJ databases">
        <title>Sequencing the genomes of 1000 actinobacteria strains.</title>
        <authorList>
            <person name="Klenk H.-P."/>
        </authorList>
    </citation>
    <scope>NUCLEOTIDE SEQUENCE [LARGE SCALE GENOMIC DNA]</scope>
    <source>
        <strain evidence="2 3">DSM 44710</strain>
    </source>
</reference>
<dbReference type="Proteomes" id="UP001240984">
    <property type="component" value="Unassembled WGS sequence"/>
</dbReference>
<protein>
    <submittedName>
        <fullName evidence="2">Glycosidase</fullName>
    </submittedName>
</protein>
<keyword evidence="2" id="KW-0378">Hydrolase</keyword>
<dbReference type="InterPro" id="IPR014756">
    <property type="entry name" value="Ig_E-set"/>
</dbReference>
<dbReference type="GO" id="GO:0016798">
    <property type="term" value="F:hydrolase activity, acting on glycosyl bonds"/>
    <property type="evidence" value="ECO:0007669"/>
    <property type="project" value="UniProtKB-KW"/>
</dbReference>
<sequence length="614" mass="68128">MYQNLGASAEGDTVTFRVFIPDAGRDPSQYDGDAFSFIRDIRVVGSFQRAGGGWAWDAASAPRLERTDHPSGHLYVLAISGLPEGWYEYKYLVTFEGGAQRWVTDPCTKYVGRNDENSGFVIGGPPLRVRDLRTRLPLSDIVMYEINPLDATSSYRGDRSPADALRDKLDHIADLGANAIQFMPWTGRPGGSAFGWGYDTRHFFAVDEQLVADPRQPANRLHQLGALIDAAHERDIAVYLDAVVNHVSAGGDPGSGFGYRWLYRDPGDSPYLGPYQGGLFFDDLQYRNGCTQKFAADVCRYWLDRFRFDGVRLDYTRGFMRAGDVTTGAGRLVRDLRDELDASGRERVPVFLEHLTDDRYAAIDDVNRVGADGMWLDQKMYQLQDAVRDERPPTRLVRALDSDRGFAGGACAITFLSTHDESTILAGGGERAQWWRMQPALVALFTTAGAVLIRNGEEFGQQFHLPRTGDGRVVPRPLDWSLADDAIGRSLRALHRRLADLRAAHPALRRGAFRPFPYDLRADAFDENGQGVHTARGLVVFARTGARPPGSPLAGDEHVVVALNFSGSAQRLTLRFPHDGSWEELLDDADVKVTDFRAGVTVPSHWARVFVCAD</sequence>
<dbReference type="RefSeq" id="WP_306829450.1">
    <property type="nucleotide sequence ID" value="NZ_JAUSRA010000001.1"/>
</dbReference>
<organism evidence="2 3">
    <name type="scientific">Catenuloplanes nepalensis</name>
    <dbReference type="NCBI Taxonomy" id="587533"/>
    <lineage>
        <taxon>Bacteria</taxon>
        <taxon>Bacillati</taxon>
        <taxon>Actinomycetota</taxon>
        <taxon>Actinomycetes</taxon>
        <taxon>Micromonosporales</taxon>
        <taxon>Micromonosporaceae</taxon>
        <taxon>Catenuloplanes</taxon>
    </lineage>
</organism>
<evidence type="ECO:0000313" key="3">
    <source>
        <dbReference type="Proteomes" id="UP001240984"/>
    </source>
</evidence>
<proteinExistence type="predicted"/>
<dbReference type="Gene3D" id="2.60.40.1180">
    <property type="entry name" value="Golgi alpha-mannosidase II"/>
    <property type="match status" value="1"/>
</dbReference>
<dbReference type="SMART" id="SM00642">
    <property type="entry name" value="Aamy"/>
    <property type="match status" value="1"/>
</dbReference>
<dbReference type="InterPro" id="IPR013780">
    <property type="entry name" value="Glyco_hydro_b"/>
</dbReference>
<dbReference type="InterPro" id="IPR017853">
    <property type="entry name" value="GH"/>
</dbReference>
<keyword evidence="2" id="KW-0326">Glycosidase</keyword>
<keyword evidence="3" id="KW-1185">Reference proteome</keyword>
<feature type="domain" description="Glycosyl hydrolase family 13 catalytic" evidence="1">
    <location>
        <begin position="162"/>
        <end position="502"/>
    </location>
</feature>
<dbReference type="PANTHER" id="PTHR10357:SF179">
    <property type="entry name" value="NEUTRAL AND BASIC AMINO ACID TRANSPORT PROTEIN RBAT"/>
    <property type="match status" value="1"/>
</dbReference>
<dbReference type="SUPFAM" id="SSF81296">
    <property type="entry name" value="E set domains"/>
    <property type="match status" value="1"/>
</dbReference>